<comment type="similarity">
    <text evidence="2">Belongs to the NAD(P)-dependent epimerase/dehydratase family.</text>
</comment>
<dbReference type="AlphaFoldDB" id="A0A378JY08"/>
<name>A0A378JY08_9GAMM</name>
<dbReference type="Gene3D" id="3.40.50.720">
    <property type="entry name" value="NAD(P)-binding Rossmann-like Domain"/>
    <property type="match status" value="1"/>
</dbReference>
<dbReference type="InterPro" id="IPR001509">
    <property type="entry name" value="Epimerase_deHydtase"/>
</dbReference>
<evidence type="ECO:0000313" key="4">
    <source>
        <dbReference type="EMBL" id="KTD30732.1"/>
    </source>
</evidence>
<reference evidence="5 7" key="2">
    <citation type="submission" date="2018-06" db="EMBL/GenBank/DDBJ databases">
        <authorList>
            <consortium name="Pathogen Informatics"/>
            <person name="Doyle S."/>
        </authorList>
    </citation>
    <scope>NUCLEOTIDE SEQUENCE [LARGE SCALE GENOMIC DNA]</scope>
    <source>
        <strain evidence="5 7">NCTC12239</strain>
    </source>
</reference>
<keyword evidence="6" id="KW-1185">Reference proteome</keyword>
<dbReference type="Proteomes" id="UP000054985">
    <property type="component" value="Unassembled WGS sequence"/>
</dbReference>
<keyword evidence="5" id="KW-0456">Lyase</keyword>
<dbReference type="EMBL" id="UGOG01000001">
    <property type="protein sequence ID" value="STX63444.1"/>
    <property type="molecule type" value="Genomic_DNA"/>
</dbReference>
<dbReference type="Proteomes" id="UP000254040">
    <property type="component" value="Unassembled WGS sequence"/>
</dbReference>
<accession>A0A378JY08</accession>
<dbReference type="SUPFAM" id="SSF51735">
    <property type="entry name" value="NAD(P)-binding Rossmann-fold domains"/>
    <property type="match status" value="1"/>
</dbReference>
<dbReference type="InterPro" id="IPR036291">
    <property type="entry name" value="NAD(P)-bd_dom_sf"/>
</dbReference>
<evidence type="ECO:0000259" key="3">
    <source>
        <dbReference type="Pfam" id="PF01370"/>
    </source>
</evidence>
<reference evidence="4 6" key="1">
    <citation type="submission" date="2015-11" db="EMBL/GenBank/DDBJ databases">
        <title>Genomic analysis of 38 Legionella species identifies large and diverse effector repertoires.</title>
        <authorList>
            <person name="Burstein D."/>
            <person name="Amaro F."/>
            <person name="Zusman T."/>
            <person name="Lifshitz Z."/>
            <person name="Cohen O."/>
            <person name="Gilbert J.A."/>
            <person name="Pupko T."/>
            <person name="Shuman H.A."/>
            <person name="Segal G."/>
        </authorList>
    </citation>
    <scope>NUCLEOTIDE SEQUENCE [LARGE SCALE GENOMIC DNA]</scope>
    <source>
        <strain evidence="4 6">ATCC 43877</strain>
    </source>
</reference>
<dbReference type="Pfam" id="PF01370">
    <property type="entry name" value="Epimerase"/>
    <property type="match status" value="1"/>
</dbReference>
<dbReference type="EC" id="5.1.3.2" evidence="5"/>
<evidence type="ECO:0000313" key="6">
    <source>
        <dbReference type="Proteomes" id="UP000054985"/>
    </source>
</evidence>
<dbReference type="EC" id="4.2.1.46" evidence="5"/>
<dbReference type="GO" id="GO:0003978">
    <property type="term" value="F:UDP-glucose 4-epimerase activity"/>
    <property type="evidence" value="ECO:0007669"/>
    <property type="project" value="UniProtKB-EC"/>
</dbReference>
<dbReference type="RefSeq" id="WP_028385064.1">
    <property type="nucleotide sequence ID" value="NZ_CAAAJG010000008.1"/>
</dbReference>
<evidence type="ECO:0000313" key="5">
    <source>
        <dbReference type="EMBL" id="STX63444.1"/>
    </source>
</evidence>
<keyword evidence="5" id="KW-0413">Isomerase</keyword>
<protein>
    <submittedName>
        <fullName evidence="4 5">NAD dependent epimerase/dehydratase</fullName>
        <ecNumber evidence="5">4.2.1.46</ecNumber>
        <ecNumber evidence="5">5.1.3.2</ecNumber>
    </submittedName>
</protein>
<evidence type="ECO:0000256" key="2">
    <source>
        <dbReference type="ARBA" id="ARBA00007637"/>
    </source>
</evidence>
<dbReference type="PANTHER" id="PTHR43000">
    <property type="entry name" value="DTDP-D-GLUCOSE 4,6-DEHYDRATASE-RELATED"/>
    <property type="match status" value="1"/>
</dbReference>
<organism evidence="5 7">
    <name type="scientific">Legionella moravica</name>
    <dbReference type="NCBI Taxonomy" id="39962"/>
    <lineage>
        <taxon>Bacteria</taxon>
        <taxon>Pseudomonadati</taxon>
        <taxon>Pseudomonadota</taxon>
        <taxon>Gammaproteobacteria</taxon>
        <taxon>Legionellales</taxon>
        <taxon>Legionellaceae</taxon>
        <taxon>Legionella</taxon>
    </lineage>
</organism>
<gene>
    <name evidence="5" type="primary">strE</name>
    <name evidence="4" type="synonym">galE</name>
    <name evidence="4" type="ORF">Lmor_2839</name>
    <name evidence="5" type="ORF">NCTC12239_02389</name>
</gene>
<dbReference type="EMBL" id="LNYN01000042">
    <property type="protein sequence ID" value="KTD30732.1"/>
    <property type="molecule type" value="Genomic_DNA"/>
</dbReference>
<feature type="domain" description="NAD-dependent epimerase/dehydratase" evidence="3">
    <location>
        <begin position="4"/>
        <end position="224"/>
    </location>
</feature>
<dbReference type="STRING" id="39962.Lmor_2839"/>
<proteinExistence type="inferred from homology"/>
<dbReference type="OrthoDB" id="9801056at2"/>
<evidence type="ECO:0000256" key="1">
    <source>
        <dbReference type="ARBA" id="ARBA00005125"/>
    </source>
</evidence>
<comment type="pathway">
    <text evidence="1">Bacterial outer membrane biogenesis; LPS O-antigen biosynthesis.</text>
</comment>
<dbReference type="GO" id="GO:0008460">
    <property type="term" value="F:dTDP-glucose 4,6-dehydratase activity"/>
    <property type="evidence" value="ECO:0007669"/>
    <property type="project" value="UniProtKB-EC"/>
</dbReference>
<sequence length="318" mass="35345">MSKILITGATGFIGRSLVPALISAGHEVRCAVYKKSNSIQADQVQIDRLELQPDWTDALVGIDIVIHLAAKAHITDKKRYLYPEEYSSVNSMATQCLANQAAKCNVKRFIFLSSIKVNGEFTSENSPFTEDSVAQPEDPYAQSKLSAEQHLWNISKTTGMEIVILRPPLVYGPHVKANFLKIIKLVDKGWPLPFGMVNNKRSFIYIDNLVSAICSVLSDPRATNQLYLVADDDSWSLAQLINTLAKGMDRKAHLFSVPVFLLSSLFTLIGFRSLNSRLFASLVVSNNKIKSQLGWAPPISSVEGLAITAKWYQYEYNS</sequence>
<evidence type="ECO:0000313" key="7">
    <source>
        <dbReference type="Proteomes" id="UP000254040"/>
    </source>
</evidence>